<feature type="region of interest" description="Disordered" evidence="9">
    <location>
        <begin position="180"/>
        <end position="199"/>
    </location>
</feature>
<reference evidence="11" key="1">
    <citation type="journal article" date="2023" name="PLoS Negl. Trop. Dis.">
        <title>A genome sequence for Biomphalaria pfeifferi, the major vector snail for the human-infecting parasite Schistosoma mansoni.</title>
        <authorList>
            <person name="Bu L."/>
            <person name="Lu L."/>
            <person name="Laidemitt M.R."/>
            <person name="Zhang S.M."/>
            <person name="Mutuku M."/>
            <person name="Mkoji G."/>
            <person name="Steinauer M."/>
            <person name="Loker E.S."/>
        </authorList>
    </citation>
    <scope>NUCLEOTIDE SEQUENCE</scope>
    <source>
        <strain evidence="11">KasaAsao</strain>
    </source>
</reference>
<protein>
    <submittedName>
        <fullName evidence="11">Oocyte zinc finger protein XlCOF6</fullName>
    </submittedName>
</protein>
<dbReference type="GO" id="GO:0005654">
    <property type="term" value="C:nucleoplasm"/>
    <property type="evidence" value="ECO:0007669"/>
    <property type="project" value="TreeGrafter"/>
</dbReference>
<keyword evidence="8" id="KW-0863">Zinc-finger</keyword>
<evidence type="ECO:0000313" key="12">
    <source>
        <dbReference type="Proteomes" id="UP001233172"/>
    </source>
</evidence>
<dbReference type="GO" id="GO:0008270">
    <property type="term" value="F:zinc ion binding"/>
    <property type="evidence" value="ECO:0007669"/>
    <property type="project" value="UniProtKB-KW"/>
</dbReference>
<keyword evidence="2" id="KW-0479">Metal-binding</keyword>
<reference evidence="11" key="2">
    <citation type="submission" date="2023-04" db="EMBL/GenBank/DDBJ databases">
        <authorList>
            <person name="Bu L."/>
            <person name="Lu L."/>
            <person name="Laidemitt M.R."/>
            <person name="Zhang S.M."/>
            <person name="Mutuku M."/>
            <person name="Mkoji G."/>
            <person name="Steinauer M."/>
            <person name="Loker E.S."/>
        </authorList>
    </citation>
    <scope>NUCLEOTIDE SEQUENCE</scope>
    <source>
        <strain evidence="11">KasaAsao</strain>
        <tissue evidence="11">Whole Snail</tissue>
    </source>
</reference>
<comment type="caution">
    <text evidence="11">The sequence shown here is derived from an EMBL/GenBank/DDBJ whole genome shotgun (WGS) entry which is preliminary data.</text>
</comment>
<dbReference type="InterPro" id="IPR036236">
    <property type="entry name" value="Znf_C2H2_sf"/>
</dbReference>
<sequence length="1372" mass="155438">MPEQELNPAATKFISSLVRSLQILCNGQVEFNESIELVGHINVKIDHIYKFDYIVDEQVSKEGEDSSTTFLSNSYHSCRPTKQTHKKANPAELEQDVIFSEIPTDSQRRLKQMKNMHELEKQPESTALQRENSYQNYSVSVDKHCNEPNQMVVKLEGGEDSNDCMVLPASPVDYEGEANRTESYSVPGPSSSFDESNGNQAILTRKRRKASNQSKDTEPTCKVFKVSQRKISSAAFSCKEYLARYNIYNQLKTKLPDRKEMLKVFSDLAQKYGVAITIKPVKFTTPLISSSSSQSCIQDLETNFSLGLKSNDKHIILSTPSNLCDTTATVESCTSKPALKNNYLKATASKKIILLPKEHLSCNVTSDILCNDDQETVAALGAVMNAQSEEISIDSHFSKSVLHDSIRQQPLPKHRGSYLVKLRKEDPDRYEYYKKLSKEDQAKERRRFNQSNQDPDVLEKKSLINRVSYLRKVGKLPASLVGKGNNEIRQMPVADLKSVLPPSKSLRHMDPLSRDEWYRFGRNKEWRRKKKLLDPERFKKYNNERAKKYQENLRNNNPEKFKELRAKAAERLRHYRNNQKVLKAEDIKLTDSLEPSAHLDSKRAELLEVESEVLIDDAGVKACYSLSECASTHDMVAESNNLYMSVEKIQNSSSNSRKEMSTNDNIEAQNKTQVTISLHPSFISQSTPCEGLSSENLMEKDLSYSLPSQSTPNKRVTKNEIPIDNNVSEPNVPLTSSNCSHPVHDLKQLVIKLAALCDLPSIQDEFMPCPSRCIMGPTEDDIRQAKKKFLEVVDKEKLKKIKEVLKMKKSKQKKQRLKALLIESGFSNEQLLLLAQDANIKKKRISWKSVPDGQQGKELLLKEHRKALRVKTQERHQKLLEMAEMLKRNQVNDPGITVVSKNGGKKCILHKSFVSVVSHNTQQLSLENIDEVAETLSGKSRKATLVQQSCQDKSKEQMKVEYTRRVCVKKKMKQIVAKMLAEISDAGYRIVVTSTIGSEVGSHSAELTVIPLKVDDFWPETKQSDVKPELTEDEYAKQLEREQILEKQKANEEKMKEMEIKLVRILTGAEEMFVPARKRYNPGEARPTDAERMKEYRKKLKQDPEKYQVYRQKRVMNKRRRRLGEYAAKVRVTNAGSAVSVIPTAPVTEEAHGSQTIGGLVSITQPVGGVSMHCSQVYDHPSSHQPTASVVNVHHGTEETERQIDMSPEVTEDRTAPARVMYGCITCLMKSPSPIAYQAHKRYCEQPCFTCCCSVCNYKAESPETITIHISLVHVDVSQLIACTECGSHFKTQTGLKKHMEVKHRTNPTLKCPICGKVMYNKINLDGHVNKHKGLKPHVCLYCGKTFSYKQSLCAHEKLCTKSPRILGSGAS</sequence>
<keyword evidence="3" id="KW-0677">Repeat</keyword>
<dbReference type="Proteomes" id="UP001233172">
    <property type="component" value="Unassembled WGS sequence"/>
</dbReference>
<keyword evidence="5" id="KW-0805">Transcription regulation</keyword>
<dbReference type="GO" id="GO:0001227">
    <property type="term" value="F:DNA-binding transcription repressor activity, RNA polymerase II-specific"/>
    <property type="evidence" value="ECO:0007669"/>
    <property type="project" value="TreeGrafter"/>
</dbReference>
<feature type="compositionally biased region" description="Polar residues" evidence="9">
    <location>
        <begin position="181"/>
        <end position="199"/>
    </location>
</feature>
<evidence type="ECO:0000256" key="7">
    <source>
        <dbReference type="ARBA" id="ARBA00023242"/>
    </source>
</evidence>
<dbReference type="GO" id="GO:0000978">
    <property type="term" value="F:RNA polymerase II cis-regulatory region sequence-specific DNA binding"/>
    <property type="evidence" value="ECO:0007669"/>
    <property type="project" value="TreeGrafter"/>
</dbReference>
<dbReference type="EMBL" id="JASAOG010000001">
    <property type="protein sequence ID" value="KAK0070212.1"/>
    <property type="molecule type" value="Genomic_DNA"/>
</dbReference>
<keyword evidence="7" id="KW-0539">Nucleus</keyword>
<feature type="domain" description="C2H2-type" evidence="10">
    <location>
        <begin position="1338"/>
        <end position="1365"/>
    </location>
</feature>
<evidence type="ECO:0000256" key="9">
    <source>
        <dbReference type="SAM" id="MobiDB-lite"/>
    </source>
</evidence>
<evidence type="ECO:0000256" key="1">
    <source>
        <dbReference type="ARBA" id="ARBA00004123"/>
    </source>
</evidence>
<evidence type="ECO:0000259" key="10">
    <source>
        <dbReference type="PROSITE" id="PS50157"/>
    </source>
</evidence>
<evidence type="ECO:0000256" key="8">
    <source>
        <dbReference type="PROSITE-ProRule" id="PRU00042"/>
    </source>
</evidence>
<accession>A0AAD8CC90</accession>
<evidence type="ECO:0000256" key="5">
    <source>
        <dbReference type="ARBA" id="ARBA00023015"/>
    </source>
</evidence>
<dbReference type="PANTHER" id="PTHR24399">
    <property type="entry name" value="ZINC FINGER AND BTB DOMAIN-CONTAINING"/>
    <property type="match status" value="1"/>
</dbReference>
<dbReference type="Gene3D" id="3.30.160.60">
    <property type="entry name" value="Classic Zinc Finger"/>
    <property type="match status" value="2"/>
</dbReference>
<evidence type="ECO:0000313" key="11">
    <source>
        <dbReference type="EMBL" id="KAK0070212.1"/>
    </source>
</evidence>
<evidence type="ECO:0000256" key="3">
    <source>
        <dbReference type="ARBA" id="ARBA00022737"/>
    </source>
</evidence>
<feature type="domain" description="C2H2-type" evidence="10">
    <location>
        <begin position="1281"/>
        <end position="1309"/>
    </location>
</feature>
<dbReference type="PROSITE" id="PS50157">
    <property type="entry name" value="ZINC_FINGER_C2H2_2"/>
    <property type="match status" value="3"/>
</dbReference>
<dbReference type="Pfam" id="PF00096">
    <property type="entry name" value="zf-C2H2"/>
    <property type="match status" value="1"/>
</dbReference>
<keyword evidence="12" id="KW-1185">Reference proteome</keyword>
<dbReference type="InterPro" id="IPR013087">
    <property type="entry name" value="Znf_C2H2_type"/>
</dbReference>
<dbReference type="PANTHER" id="PTHR24399:SF23">
    <property type="entry name" value="C2H2-TYPE DOMAIN-CONTAINING PROTEIN"/>
    <property type="match status" value="1"/>
</dbReference>
<gene>
    <name evidence="11" type="ORF">Bpfe_000195</name>
</gene>
<feature type="domain" description="C2H2-type" evidence="10">
    <location>
        <begin position="1310"/>
        <end position="1337"/>
    </location>
</feature>
<keyword evidence="4" id="KW-0862">Zinc</keyword>
<name>A0AAD8CC90_BIOPF</name>
<organism evidence="11 12">
    <name type="scientific">Biomphalaria pfeifferi</name>
    <name type="common">Bloodfluke planorb</name>
    <name type="synonym">Freshwater snail</name>
    <dbReference type="NCBI Taxonomy" id="112525"/>
    <lineage>
        <taxon>Eukaryota</taxon>
        <taxon>Metazoa</taxon>
        <taxon>Spiralia</taxon>
        <taxon>Lophotrochozoa</taxon>
        <taxon>Mollusca</taxon>
        <taxon>Gastropoda</taxon>
        <taxon>Heterobranchia</taxon>
        <taxon>Euthyneura</taxon>
        <taxon>Panpulmonata</taxon>
        <taxon>Hygrophila</taxon>
        <taxon>Lymnaeoidea</taxon>
        <taxon>Planorbidae</taxon>
        <taxon>Biomphalaria</taxon>
    </lineage>
</organism>
<dbReference type="PROSITE" id="PS00028">
    <property type="entry name" value="ZINC_FINGER_C2H2_1"/>
    <property type="match status" value="2"/>
</dbReference>
<evidence type="ECO:0000256" key="2">
    <source>
        <dbReference type="ARBA" id="ARBA00022723"/>
    </source>
</evidence>
<keyword evidence="6" id="KW-0804">Transcription</keyword>
<dbReference type="SMART" id="SM00355">
    <property type="entry name" value="ZnF_C2H2"/>
    <property type="match status" value="5"/>
</dbReference>
<comment type="subcellular location">
    <subcellularLocation>
        <location evidence="1">Nucleus</location>
    </subcellularLocation>
</comment>
<evidence type="ECO:0000256" key="6">
    <source>
        <dbReference type="ARBA" id="ARBA00023163"/>
    </source>
</evidence>
<evidence type="ECO:0000256" key="4">
    <source>
        <dbReference type="ARBA" id="ARBA00022833"/>
    </source>
</evidence>
<dbReference type="SUPFAM" id="SSF57667">
    <property type="entry name" value="beta-beta-alpha zinc fingers"/>
    <property type="match status" value="2"/>
</dbReference>
<proteinExistence type="predicted"/>